<feature type="transmembrane region" description="Helical" evidence="8">
    <location>
        <begin position="1291"/>
        <end position="1321"/>
    </location>
</feature>
<evidence type="ECO:0000256" key="4">
    <source>
        <dbReference type="ARBA" id="ARBA00022692"/>
    </source>
</evidence>
<name>A0ABR4MV17_9FUNG</name>
<evidence type="ECO:0000256" key="3">
    <source>
        <dbReference type="ARBA" id="ARBA00022448"/>
    </source>
</evidence>
<feature type="transmembrane region" description="Helical" evidence="8">
    <location>
        <begin position="720"/>
        <end position="747"/>
    </location>
</feature>
<reference evidence="10 11" key="1">
    <citation type="submission" date="2023-09" db="EMBL/GenBank/DDBJ databases">
        <title>Pangenome analysis of Batrachochytrium dendrobatidis and related Chytrids.</title>
        <authorList>
            <person name="Yacoub M.N."/>
            <person name="Stajich J.E."/>
            <person name="James T.Y."/>
        </authorList>
    </citation>
    <scope>NUCLEOTIDE SEQUENCE [LARGE SCALE GENOMIC DNA]</scope>
    <source>
        <strain evidence="10 11">JEL0888</strain>
    </source>
</reference>
<comment type="subcellular location">
    <subcellularLocation>
        <location evidence="1">Membrane</location>
        <topology evidence="1">Multi-pass membrane protein</topology>
    </subcellularLocation>
</comment>
<feature type="transmembrane region" description="Helical" evidence="8">
    <location>
        <begin position="687"/>
        <end position="708"/>
    </location>
</feature>
<organism evidence="10 11">
    <name type="scientific">Polyrhizophydium stewartii</name>
    <dbReference type="NCBI Taxonomy" id="2732419"/>
    <lineage>
        <taxon>Eukaryota</taxon>
        <taxon>Fungi</taxon>
        <taxon>Fungi incertae sedis</taxon>
        <taxon>Chytridiomycota</taxon>
        <taxon>Chytridiomycota incertae sedis</taxon>
        <taxon>Chytridiomycetes</taxon>
        <taxon>Rhizophydiales</taxon>
        <taxon>Rhizophydiales incertae sedis</taxon>
        <taxon>Polyrhizophydium</taxon>
    </lineage>
</organism>
<dbReference type="Proteomes" id="UP001527925">
    <property type="component" value="Unassembled WGS sequence"/>
</dbReference>
<feature type="compositionally biased region" description="Basic residues" evidence="7">
    <location>
        <begin position="1434"/>
        <end position="1444"/>
    </location>
</feature>
<gene>
    <name evidence="10" type="ORF">HK105_209446</name>
</gene>
<dbReference type="InterPro" id="IPR002110">
    <property type="entry name" value="Ankyrin_rpt"/>
</dbReference>
<evidence type="ECO:0000256" key="5">
    <source>
        <dbReference type="ARBA" id="ARBA00022989"/>
    </source>
</evidence>
<evidence type="ECO:0000313" key="11">
    <source>
        <dbReference type="Proteomes" id="UP001527925"/>
    </source>
</evidence>
<feature type="compositionally biased region" description="Low complexity" evidence="7">
    <location>
        <begin position="1366"/>
        <end position="1382"/>
    </location>
</feature>
<feature type="transmembrane region" description="Helical" evidence="8">
    <location>
        <begin position="171"/>
        <end position="191"/>
    </location>
</feature>
<feature type="compositionally biased region" description="Low complexity" evidence="7">
    <location>
        <begin position="1456"/>
        <end position="1471"/>
    </location>
</feature>
<feature type="domain" description="Sodium/calcium exchanger membrane region" evidence="9">
    <location>
        <begin position="597"/>
        <end position="733"/>
    </location>
</feature>
<evidence type="ECO:0000256" key="2">
    <source>
        <dbReference type="ARBA" id="ARBA00008170"/>
    </source>
</evidence>
<comment type="similarity">
    <text evidence="2">Belongs to the Ca(2+):cation antiporter (CaCA) (TC 2.A.19) family.</text>
</comment>
<dbReference type="Pfam" id="PF12796">
    <property type="entry name" value="Ank_2"/>
    <property type="match status" value="1"/>
</dbReference>
<feature type="region of interest" description="Disordered" evidence="7">
    <location>
        <begin position="1352"/>
        <end position="1494"/>
    </location>
</feature>
<feature type="compositionally biased region" description="Acidic residues" evidence="7">
    <location>
        <begin position="1483"/>
        <end position="1494"/>
    </location>
</feature>
<dbReference type="Pfam" id="PF01699">
    <property type="entry name" value="Na_Ca_ex"/>
    <property type="match status" value="2"/>
</dbReference>
<feature type="compositionally biased region" description="Low complexity" evidence="7">
    <location>
        <begin position="1406"/>
        <end position="1433"/>
    </location>
</feature>
<feature type="transmembrane region" description="Helical" evidence="8">
    <location>
        <begin position="658"/>
        <end position="675"/>
    </location>
</feature>
<evidence type="ECO:0000256" key="6">
    <source>
        <dbReference type="ARBA" id="ARBA00023136"/>
    </source>
</evidence>
<keyword evidence="5 8" id="KW-1133">Transmembrane helix</keyword>
<feature type="transmembrane region" description="Helical" evidence="8">
    <location>
        <begin position="138"/>
        <end position="159"/>
    </location>
</feature>
<dbReference type="InterPro" id="IPR051359">
    <property type="entry name" value="CaCA_antiporter"/>
</dbReference>
<feature type="non-terminal residue" evidence="10">
    <location>
        <position position="1494"/>
    </location>
</feature>
<evidence type="ECO:0000256" key="7">
    <source>
        <dbReference type="SAM" id="MobiDB-lite"/>
    </source>
</evidence>
<feature type="transmembrane region" description="Helical" evidence="8">
    <location>
        <begin position="1211"/>
        <end position="1231"/>
    </location>
</feature>
<protein>
    <recommendedName>
        <fullName evidence="9">Sodium/calcium exchanger membrane region domain-containing protein</fullName>
    </recommendedName>
</protein>
<dbReference type="InterPro" id="IPR004837">
    <property type="entry name" value="NaCa_Exmemb"/>
</dbReference>
<keyword evidence="11" id="KW-1185">Reference proteome</keyword>
<evidence type="ECO:0000259" key="9">
    <source>
        <dbReference type="Pfam" id="PF01699"/>
    </source>
</evidence>
<feature type="transmembrane region" description="Helical" evidence="8">
    <location>
        <begin position="562"/>
        <end position="584"/>
    </location>
</feature>
<proteinExistence type="inferred from homology"/>
<feature type="transmembrane region" description="Helical" evidence="8">
    <location>
        <begin position="596"/>
        <end position="619"/>
    </location>
</feature>
<dbReference type="Gene3D" id="1.20.1420.30">
    <property type="entry name" value="NCX, central ion-binding region"/>
    <property type="match status" value="2"/>
</dbReference>
<dbReference type="SUPFAM" id="SSF48403">
    <property type="entry name" value="Ankyrin repeat"/>
    <property type="match status" value="1"/>
</dbReference>
<feature type="transmembrane region" description="Helical" evidence="8">
    <location>
        <begin position="103"/>
        <end position="126"/>
    </location>
</feature>
<feature type="compositionally biased region" description="Basic and acidic residues" evidence="7">
    <location>
        <begin position="1354"/>
        <end position="1365"/>
    </location>
</feature>
<dbReference type="PANTHER" id="PTHR12266">
    <property type="entry name" value="NA+/CA2+ K+ INDEPENDENT EXCHANGER"/>
    <property type="match status" value="1"/>
</dbReference>
<keyword evidence="4 8" id="KW-0812">Transmembrane</keyword>
<comment type="caution">
    <text evidence="10">The sequence shown here is derived from an EMBL/GenBank/DDBJ whole genome shotgun (WGS) entry which is preliminary data.</text>
</comment>
<feature type="transmembrane region" description="Helical" evidence="8">
    <location>
        <begin position="49"/>
        <end position="82"/>
    </location>
</feature>
<dbReference type="InterPro" id="IPR044880">
    <property type="entry name" value="NCX_ion-bd_dom_sf"/>
</dbReference>
<evidence type="ECO:0000256" key="8">
    <source>
        <dbReference type="SAM" id="Phobius"/>
    </source>
</evidence>
<dbReference type="InterPro" id="IPR036770">
    <property type="entry name" value="Ankyrin_rpt-contain_sf"/>
</dbReference>
<keyword evidence="3" id="KW-0813">Transport</keyword>
<evidence type="ECO:0000256" key="1">
    <source>
        <dbReference type="ARBA" id="ARBA00004141"/>
    </source>
</evidence>
<dbReference type="PANTHER" id="PTHR12266:SF0">
    <property type="entry name" value="MITOCHONDRIAL SODIUM_CALCIUM EXCHANGER PROTEIN"/>
    <property type="match status" value="1"/>
</dbReference>
<dbReference type="EMBL" id="JADGIZ020000175">
    <property type="protein sequence ID" value="KAL2911101.1"/>
    <property type="molecule type" value="Genomic_DNA"/>
</dbReference>
<dbReference type="Pfam" id="PF13637">
    <property type="entry name" value="Ank_4"/>
    <property type="match status" value="1"/>
</dbReference>
<accession>A0ABR4MV17</accession>
<feature type="transmembrane region" description="Helical" evidence="8">
    <location>
        <begin position="1176"/>
        <end position="1199"/>
    </location>
</feature>
<feature type="domain" description="Sodium/calcium exchanger membrane region" evidence="9">
    <location>
        <begin position="69"/>
        <end position="209"/>
    </location>
</feature>
<dbReference type="Gene3D" id="1.25.40.20">
    <property type="entry name" value="Ankyrin repeat-containing domain"/>
    <property type="match status" value="2"/>
</dbReference>
<keyword evidence="6 8" id="KW-0472">Membrane</keyword>
<sequence>MTLIGAIAPGAAGFCNATQLAASWATSRTWAAAGETGSAAPAAAGLVDYLYVYGCVLGGSPVLGGAFLALALLFLFVALAATAQHFFCPNLSSIATFLEMPESVSGVTIAALGNGAGDLFATFAAFKAGLVPLALGELFGAATFITCCVAGLVCIVKPSKLPRRSFLRDTIAFLGAAALVNAFVASGELSISKSLALIGYYIVYVIVVVVGAFMSQQSLHAAPSEAVVPERSPFLPRVLFGEEQAAGPAAGSAVAPSPLASAFGAMRSSSSEFMASNVSLVNETDFDTDFFLPHLKLSSSRKSPLYRGRSGALFIPPDASSLVQMRGNDPLFDDSPGVITPLRPSAPLVVTPEPGPVAAARVLRMPSIEEEILAYAPLRRPEHAEIYESLVEPILRRALPVVFKWQSMTLLHRLQAVLAAPVVALLTLAAPVVHEQQFDRADSNEGYERVPAWPADEPAGIVSAAASGRMLGPGPVSSPDVGGFPDLLVEDEATVYSDPDEEIISALTFLQVLVAPLVTCVFFQVQSNLIEFGPTYKPYVPPGQPASPLPNRPGGAVSMMAMPVWVVALAAGAALAPAVCFVILPRLSTRTQLKALSVFGFLISMMFVATFSSELVVLLDAIGTLSGMSQTLLLVTNVSIARMGYPTMAIGACYGGPMLNIVVGIGFSSLYVTLTTAKPIAVAGMDAVFWISSAGLYIGLVSTLVYVVRNKFQVGEKLGAALLACYGVLIGLVVVYSSAAAVVCLVAGMSERSHWDRLPLELKDDIVRRAGLFTQWTAGRIDAGDLAGLDDEAAWEVWRDAIACEWAGDLGELPECAWLPPELFWGVRLRGFYERLRALGHEGMVTGLQHAAARNGLLGARMRLPGRRRRRSAPASAAAAAESGGIVLVNGGHNADDDSDGDGGLESSRLGLSNAQDVAEVAAAAGVVGLLADLVEGQRAARLAPNLAELAAFYGHMDVLEWLHARMPDGEWTTQAMDNAAWRGHQRILEFLHTHRTEGCTAEAMDDAARNGHLATVRWLHANRTEGCTTEAMDNAAWQGHLAIVRFLHEHRAEGCTTRAMELAAASGHLDVVRWLHAHRSEGCTPATIRLAARNGHMEVVRWLHEHRSECSVQSVLEMACAAGMADCAAWLLRRMGRGVAWDFGAALADDYVRSAQFLPMGDHVAFLRSLPLLDLVVVLFRMLVMLGQIAAAVVAVVMSRDSQLQLPESINVVGSAIIMVFVILLVPRYFQLGHRTNGDPELIELETRRRQTINTLDLPFVICLMAGLIACISPKDTVHTAPFIYYTNLAFVVLSCMYFGAPILLFALAILSLPLLYLLLRRAEARNNVFDGRMGASDDIIGAIPIVRYRRKPAPDPETGEHPADAAGAAPAAADAAQAAQPNPPTADAPAQPRSDGAVHPEPDSSATAAAAATASPAAGAAAQSAANPSSRQQRRRRGRRRFNLIPSIFRRNKAAASAAGESSSAAPAADVENPPQQPTELELDEEDAVCCI</sequence>
<evidence type="ECO:0000313" key="10">
    <source>
        <dbReference type="EMBL" id="KAL2911101.1"/>
    </source>
</evidence>
<feature type="transmembrane region" description="Helical" evidence="8">
    <location>
        <begin position="197"/>
        <end position="214"/>
    </location>
</feature>